<gene>
    <name evidence="3" type="ORF">ACFO60_12320</name>
</gene>
<dbReference type="Proteomes" id="UP001596004">
    <property type="component" value="Unassembled WGS sequence"/>
</dbReference>
<dbReference type="PANTHER" id="PTHR40763:SF5">
    <property type="entry name" value="MEMBRANE PROTEIN"/>
    <property type="match status" value="1"/>
</dbReference>
<accession>A0ABV9CEX7</accession>
<organism evidence="3 4">
    <name type="scientific">Sphaerisporangium dianthi</name>
    <dbReference type="NCBI Taxonomy" id="1436120"/>
    <lineage>
        <taxon>Bacteria</taxon>
        <taxon>Bacillati</taxon>
        <taxon>Actinomycetota</taxon>
        <taxon>Actinomycetes</taxon>
        <taxon>Streptosporangiales</taxon>
        <taxon>Streptosporangiaceae</taxon>
        <taxon>Sphaerisporangium</taxon>
    </lineage>
</organism>
<dbReference type="InterPro" id="IPR012551">
    <property type="entry name" value="DUF1707_SHOCT-like"/>
</dbReference>
<dbReference type="RefSeq" id="WP_380840179.1">
    <property type="nucleotide sequence ID" value="NZ_JBHSFP010000006.1"/>
</dbReference>
<protein>
    <submittedName>
        <fullName evidence="3">DUF1707 domain-containing protein</fullName>
    </submittedName>
</protein>
<feature type="region of interest" description="Disordered" evidence="1">
    <location>
        <begin position="1"/>
        <end position="20"/>
    </location>
</feature>
<reference evidence="4" key="1">
    <citation type="journal article" date="2019" name="Int. J. Syst. Evol. Microbiol.">
        <title>The Global Catalogue of Microorganisms (GCM) 10K type strain sequencing project: providing services to taxonomists for standard genome sequencing and annotation.</title>
        <authorList>
            <consortium name="The Broad Institute Genomics Platform"/>
            <consortium name="The Broad Institute Genome Sequencing Center for Infectious Disease"/>
            <person name="Wu L."/>
            <person name="Ma J."/>
        </authorList>
    </citation>
    <scope>NUCLEOTIDE SEQUENCE [LARGE SCALE GENOMIC DNA]</scope>
    <source>
        <strain evidence="4">CGMCC 4.7132</strain>
    </source>
</reference>
<evidence type="ECO:0000313" key="3">
    <source>
        <dbReference type="EMBL" id="MFC4531553.1"/>
    </source>
</evidence>
<name>A0ABV9CEX7_9ACTN</name>
<evidence type="ECO:0000256" key="1">
    <source>
        <dbReference type="SAM" id="MobiDB-lite"/>
    </source>
</evidence>
<dbReference type="EMBL" id="JBHSFP010000006">
    <property type="protein sequence ID" value="MFC4531553.1"/>
    <property type="molecule type" value="Genomic_DNA"/>
</dbReference>
<sequence length="194" mass="21246">MSGELAPRSPEWRMSDADRERVAERLQAAAGEGRLSQEEFEQRLSGVLAARTFGEVEQYVADLPGAAISIPVQERGELRTTAAGLKRRGRWVVPRQLLVTAKAGSVKLDFTDALISHPVVEIYLDVVAGSTTLVLPRGATVDIDNVEMVAGNSHVRKLTTSPIAGDGLHFVVRGKQRLGSLTVRPQRRLGNWKW</sequence>
<feature type="domain" description="DUF1707" evidence="2">
    <location>
        <begin position="13"/>
        <end position="64"/>
    </location>
</feature>
<feature type="compositionally biased region" description="Basic and acidic residues" evidence="1">
    <location>
        <begin position="10"/>
        <end position="20"/>
    </location>
</feature>
<comment type="caution">
    <text evidence="3">The sequence shown here is derived from an EMBL/GenBank/DDBJ whole genome shotgun (WGS) entry which is preliminary data.</text>
</comment>
<proteinExistence type="predicted"/>
<keyword evidence="4" id="KW-1185">Reference proteome</keyword>
<dbReference type="Pfam" id="PF08044">
    <property type="entry name" value="DUF1707"/>
    <property type="match status" value="1"/>
</dbReference>
<dbReference type="PANTHER" id="PTHR40763">
    <property type="entry name" value="MEMBRANE PROTEIN-RELATED"/>
    <property type="match status" value="1"/>
</dbReference>
<evidence type="ECO:0000313" key="4">
    <source>
        <dbReference type="Proteomes" id="UP001596004"/>
    </source>
</evidence>
<evidence type="ECO:0000259" key="2">
    <source>
        <dbReference type="Pfam" id="PF08044"/>
    </source>
</evidence>